<accession>A0A833MFC1</accession>
<keyword evidence="1" id="KW-0732">Signal</keyword>
<comment type="caution">
    <text evidence="2">The sequence shown here is derived from an EMBL/GenBank/DDBJ whole genome shotgun (WGS) entry which is preliminary data.</text>
</comment>
<evidence type="ECO:0000313" key="2">
    <source>
        <dbReference type="EMBL" id="KAB3533218.1"/>
    </source>
</evidence>
<protein>
    <submittedName>
        <fullName evidence="2">Uncharacterized protein</fullName>
    </submittedName>
</protein>
<dbReference type="EMBL" id="WBZB01000004">
    <property type="protein sequence ID" value="KAB3533218.1"/>
    <property type="molecule type" value="Genomic_DNA"/>
</dbReference>
<dbReference type="AlphaFoldDB" id="A0A833MFC1"/>
<keyword evidence="3" id="KW-1185">Reference proteome</keyword>
<evidence type="ECO:0000256" key="1">
    <source>
        <dbReference type="SAM" id="SignalP"/>
    </source>
</evidence>
<organism evidence="2 3">
    <name type="scientific">Alkaliphilus serpentinus</name>
    <dbReference type="NCBI Taxonomy" id="1482731"/>
    <lineage>
        <taxon>Bacteria</taxon>
        <taxon>Bacillati</taxon>
        <taxon>Bacillota</taxon>
        <taxon>Clostridia</taxon>
        <taxon>Peptostreptococcales</taxon>
        <taxon>Natronincolaceae</taxon>
        <taxon>Alkaliphilus</taxon>
    </lineage>
</organism>
<gene>
    <name evidence="2" type="ORF">F8153_01330</name>
</gene>
<dbReference type="RefSeq" id="WP_151864544.1">
    <property type="nucleotide sequence ID" value="NZ_WBZB01000004.1"/>
</dbReference>
<dbReference type="PROSITE" id="PS51257">
    <property type="entry name" value="PROKAR_LIPOPROTEIN"/>
    <property type="match status" value="1"/>
</dbReference>
<evidence type="ECO:0000313" key="3">
    <source>
        <dbReference type="Proteomes" id="UP000465601"/>
    </source>
</evidence>
<sequence>MNRFKSLLLFLLIISAIAFMGCQRDSQNDVVEEGDTVEEDEISEDFSYLTEEDLRLQLSEAIMIELKNTDNDVIGGITEREEITSLVEKIFSYHVEDTIAAEDANKEIIGPINFYFNDGESYFGLVKENHIFIEGYYFRFDSSQLEDFVEVFSVLEEPVGDNP</sequence>
<dbReference type="Proteomes" id="UP000465601">
    <property type="component" value="Unassembled WGS sequence"/>
</dbReference>
<feature type="signal peptide" evidence="1">
    <location>
        <begin position="1"/>
        <end position="20"/>
    </location>
</feature>
<dbReference type="OrthoDB" id="1956661at2"/>
<proteinExistence type="predicted"/>
<feature type="chain" id="PRO_5038349327" evidence="1">
    <location>
        <begin position="21"/>
        <end position="163"/>
    </location>
</feature>
<name>A0A833MFC1_9FIRM</name>
<reference evidence="2 3" key="1">
    <citation type="submission" date="2019-10" db="EMBL/GenBank/DDBJ databases">
        <title>Alkaliphilus serpentinus sp. nov. and Alkaliphilus pronyensis sp. nov., two novel anaerobic alkaliphilic species isolated from the serpentinized-hosted hydrothermal field of the Prony Bay (New Caledonia).</title>
        <authorList>
            <person name="Postec A."/>
        </authorList>
    </citation>
    <scope>NUCLEOTIDE SEQUENCE [LARGE SCALE GENOMIC DNA]</scope>
    <source>
        <strain evidence="2 3">LacT</strain>
    </source>
</reference>